<evidence type="ECO:0000256" key="6">
    <source>
        <dbReference type="ARBA" id="ARBA00023242"/>
    </source>
</evidence>
<evidence type="ECO:0000256" key="4">
    <source>
        <dbReference type="ARBA" id="ARBA00023125"/>
    </source>
</evidence>
<keyword evidence="3" id="KW-0805">Transcription regulation</keyword>
<evidence type="ECO:0000256" key="7">
    <source>
        <dbReference type="SAM" id="MobiDB-lite"/>
    </source>
</evidence>
<dbReference type="EMBL" id="QZBN01000063">
    <property type="protein sequence ID" value="THZ52023.1"/>
    <property type="molecule type" value="Genomic_DNA"/>
</dbReference>
<evidence type="ECO:0000256" key="1">
    <source>
        <dbReference type="ARBA" id="ARBA00004123"/>
    </source>
</evidence>
<dbReference type="SUPFAM" id="SSF54447">
    <property type="entry name" value="ssDNA-binding transcriptional regulator domain"/>
    <property type="match status" value="1"/>
</dbReference>
<dbReference type="Proteomes" id="UP000310121">
    <property type="component" value="Unassembled WGS sequence"/>
</dbReference>
<accession>A0A4S9VJ32</accession>
<evidence type="ECO:0000256" key="5">
    <source>
        <dbReference type="ARBA" id="ARBA00023163"/>
    </source>
</evidence>
<feature type="compositionally biased region" description="Basic and acidic residues" evidence="7">
    <location>
        <begin position="163"/>
        <end position="192"/>
    </location>
</feature>
<comment type="caution">
    <text evidence="9">The sequence shown here is derived from an EMBL/GenBank/DDBJ whole genome shotgun (WGS) entry which is preliminary data.</text>
</comment>
<dbReference type="InterPro" id="IPR009044">
    <property type="entry name" value="ssDNA-bd_transcriptional_reg"/>
</dbReference>
<comment type="subcellular location">
    <subcellularLocation>
        <location evidence="1">Nucleus</location>
    </subcellularLocation>
</comment>
<dbReference type="InterPro" id="IPR045125">
    <property type="entry name" value="Sub1/Tcp4-like"/>
</dbReference>
<dbReference type="InterPro" id="IPR003173">
    <property type="entry name" value="PC4_C"/>
</dbReference>
<dbReference type="GO" id="GO:0060261">
    <property type="term" value="P:positive regulation of transcription initiation by RNA polymerase II"/>
    <property type="evidence" value="ECO:0007669"/>
    <property type="project" value="InterPro"/>
</dbReference>
<gene>
    <name evidence="9" type="ORF">D6C90_01422</name>
</gene>
<evidence type="ECO:0000256" key="3">
    <source>
        <dbReference type="ARBA" id="ARBA00023015"/>
    </source>
</evidence>
<dbReference type="AlphaFoldDB" id="A0A4S9VJ32"/>
<evidence type="ECO:0000259" key="8">
    <source>
        <dbReference type="Pfam" id="PF02229"/>
    </source>
</evidence>
<keyword evidence="6" id="KW-0539">Nucleus</keyword>
<dbReference type="GO" id="GO:0003713">
    <property type="term" value="F:transcription coactivator activity"/>
    <property type="evidence" value="ECO:0007669"/>
    <property type="project" value="InterPro"/>
</dbReference>
<organism evidence="9 10">
    <name type="scientific">Aureobasidium pullulans</name>
    <name type="common">Black yeast</name>
    <name type="synonym">Pullularia pullulans</name>
    <dbReference type="NCBI Taxonomy" id="5580"/>
    <lineage>
        <taxon>Eukaryota</taxon>
        <taxon>Fungi</taxon>
        <taxon>Dikarya</taxon>
        <taxon>Ascomycota</taxon>
        <taxon>Pezizomycotina</taxon>
        <taxon>Dothideomycetes</taxon>
        <taxon>Dothideomycetidae</taxon>
        <taxon>Dothideales</taxon>
        <taxon>Saccotheciaceae</taxon>
        <taxon>Aureobasidium</taxon>
    </lineage>
</organism>
<name>A0A4S9VJ32_AURPU</name>
<sequence length="192" mass="21642">MFALLSAELNIAKKMPPQLSKKRASKADEYNSDDGFVEDAPKSNKRAKTSQPISKDKQLDDDGNPYWELSGKRRVTLSEFKKMHLINVREYYEKDGKMLPGKKGISLSLEQFSAFLEVLPEIEAALKSKGQELPRPNYASEGPSIAAESEQEEFETETADVEPETKTDTSSNKLDKFKYGKKNHEATSDEED</sequence>
<feature type="compositionally biased region" description="Acidic residues" evidence="7">
    <location>
        <begin position="149"/>
        <end position="162"/>
    </location>
</feature>
<dbReference type="Gene3D" id="2.30.31.10">
    <property type="entry name" value="Transcriptional Coactivator Pc4, Chain A"/>
    <property type="match status" value="1"/>
</dbReference>
<evidence type="ECO:0000313" key="9">
    <source>
        <dbReference type="EMBL" id="THZ52023.1"/>
    </source>
</evidence>
<dbReference type="PANTHER" id="PTHR13215">
    <property type="entry name" value="RNA POLYMERASE II TRANSCRIPTIONAL COACTIVATOR"/>
    <property type="match status" value="1"/>
</dbReference>
<reference evidence="9 10" key="1">
    <citation type="submission" date="2018-10" db="EMBL/GenBank/DDBJ databases">
        <title>Fifty Aureobasidium pullulans genomes reveal a recombining polyextremotolerant generalist.</title>
        <authorList>
            <person name="Gostincar C."/>
            <person name="Turk M."/>
            <person name="Zajc J."/>
            <person name="Gunde-Cimerman N."/>
        </authorList>
    </citation>
    <scope>NUCLEOTIDE SEQUENCE [LARGE SCALE GENOMIC DNA]</scope>
    <source>
        <strain evidence="9 10">EXF-3844</strain>
    </source>
</reference>
<comment type="similarity">
    <text evidence="2">Belongs to the transcriptional coactivator PC4 family.</text>
</comment>
<feature type="domain" description="Transcriptional coactivator p15 (PC4) C-terminal" evidence="8">
    <location>
        <begin position="67"/>
        <end position="117"/>
    </location>
</feature>
<dbReference type="GO" id="GO:0003677">
    <property type="term" value="F:DNA binding"/>
    <property type="evidence" value="ECO:0007669"/>
    <property type="project" value="UniProtKB-KW"/>
</dbReference>
<dbReference type="GO" id="GO:0005634">
    <property type="term" value="C:nucleus"/>
    <property type="evidence" value="ECO:0007669"/>
    <property type="project" value="UniProtKB-SubCell"/>
</dbReference>
<evidence type="ECO:0000313" key="10">
    <source>
        <dbReference type="Proteomes" id="UP000310121"/>
    </source>
</evidence>
<evidence type="ECO:0000256" key="2">
    <source>
        <dbReference type="ARBA" id="ARBA00009001"/>
    </source>
</evidence>
<dbReference type="Pfam" id="PF02229">
    <property type="entry name" value="PC4"/>
    <property type="match status" value="1"/>
</dbReference>
<keyword evidence="5" id="KW-0804">Transcription</keyword>
<feature type="region of interest" description="Disordered" evidence="7">
    <location>
        <begin position="15"/>
        <end position="66"/>
    </location>
</feature>
<proteinExistence type="inferred from homology"/>
<protein>
    <submittedName>
        <fullName evidence="9">PC4-domain-containing protein</fullName>
    </submittedName>
</protein>
<feature type="region of interest" description="Disordered" evidence="7">
    <location>
        <begin position="128"/>
        <end position="192"/>
    </location>
</feature>
<keyword evidence="4" id="KW-0238">DNA-binding</keyword>